<name>A0A9J6EB95_RHIMP</name>
<organism evidence="2 3">
    <name type="scientific">Rhipicephalus microplus</name>
    <name type="common">Cattle tick</name>
    <name type="synonym">Boophilus microplus</name>
    <dbReference type="NCBI Taxonomy" id="6941"/>
    <lineage>
        <taxon>Eukaryota</taxon>
        <taxon>Metazoa</taxon>
        <taxon>Ecdysozoa</taxon>
        <taxon>Arthropoda</taxon>
        <taxon>Chelicerata</taxon>
        <taxon>Arachnida</taxon>
        <taxon>Acari</taxon>
        <taxon>Parasitiformes</taxon>
        <taxon>Ixodida</taxon>
        <taxon>Ixodoidea</taxon>
        <taxon>Ixodidae</taxon>
        <taxon>Rhipicephalinae</taxon>
        <taxon>Rhipicephalus</taxon>
        <taxon>Boophilus</taxon>
    </lineage>
</organism>
<feature type="region of interest" description="Disordered" evidence="1">
    <location>
        <begin position="156"/>
        <end position="219"/>
    </location>
</feature>
<dbReference type="SUPFAM" id="SSF52266">
    <property type="entry name" value="SGNH hydrolase"/>
    <property type="match status" value="1"/>
</dbReference>
<feature type="compositionally biased region" description="Low complexity" evidence="1">
    <location>
        <begin position="179"/>
        <end position="188"/>
    </location>
</feature>
<sequence>MQEALSLLNFIPRTVGTNDIASSSATVVFQKYKDMVSRIVEQRPEIKKIFTTLVLPRATDRRRACLNRPFVVRFNREAGHFNHLLRLHCRRSGTLFYIDHALEWLPPGQVLATNGIHPSFDGVALIASYLRSLLLRNMVRSPSTWLDHAPLGLPGPPREHCHSRSENPSIREASGIPCRRSSPRAPRGAPHRSGSKSPYNTTRDHPEASGDSASPPRRD</sequence>
<gene>
    <name evidence="2" type="ORF">HPB51_019196</name>
</gene>
<dbReference type="VEuPathDB" id="VectorBase:LOC119176620"/>
<dbReference type="EMBL" id="JABSTU010000005">
    <property type="protein sequence ID" value="KAH8031575.1"/>
    <property type="molecule type" value="Genomic_DNA"/>
</dbReference>
<evidence type="ECO:0000313" key="2">
    <source>
        <dbReference type="EMBL" id="KAH8031575.1"/>
    </source>
</evidence>
<proteinExistence type="predicted"/>
<dbReference type="InterPro" id="IPR036514">
    <property type="entry name" value="SGNH_hydro_sf"/>
</dbReference>
<comment type="caution">
    <text evidence="2">The sequence shown here is derived from an EMBL/GenBank/DDBJ whole genome shotgun (WGS) entry which is preliminary data.</text>
</comment>
<reference evidence="2" key="2">
    <citation type="submission" date="2021-09" db="EMBL/GenBank/DDBJ databases">
        <authorList>
            <person name="Jia N."/>
            <person name="Wang J."/>
            <person name="Shi W."/>
            <person name="Du L."/>
            <person name="Sun Y."/>
            <person name="Zhan W."/>
            <person name="Jiang J."/>
            <person name="Wang Q."/>
            <person name="Zhang B."/>
            <person name="Ji P."/>
            <person name="Sakyi L.B."/>
            <person name="Cui X."/>
            <person name="Yuan T."/>
            <person name="Jiang B."/>
            <person name="Yang W."/>
            <person name="Lam T.T.-Y."/>
            <person name="Chang Q."/>
            <person name="Ding S."/>
            <person name="Wang X."/>
            <person name="Zhu J."/>
            <person name="Ruan X."/>
            <person name="Zhao L."/>
            <person name="Wei J."/>
            <person name="Que T."/>
            <person name="Du C."/>
            <person name="Cheng J."/>
            <person name="Dai P."/>
            <person name="Han X."/>
            <person name="Huang E."/>
            <person name="Gao Y."/>
            <person name="Liu J."/>
            <person name="Shao H."/>
            <person name="Ye R."/>
            <person name="Li L."/>
            <person name="Wei W."/>
            <person name="Wang X."/>
            <person name="Wang C."/>
            <person name="Huo Q."/>
            <person name="Li W."/>
            <person name="Guo W."/>
            <person name="Chen H."/>
            <person name="Chen S."/>
            <person name="Zhou L."/>
            <person name="Zhou L."/>
            <person name="Ni X."/>
            <person name="Tian J."/>
            <person name="Zhou Y."/>
            <person name="Sheng Y."/>
            <person name="Liu T."/>
            <person name="Pan Y."/>
            <person name="Xia L."/>
            <person name="Li J."/>
            <person name="Zhao F."/>
            <person name="Cao W."/>
        </authorList>
    </citation>
    <scope>NUCLEOTIDE SEQUENCE</scope>
    <source>
        <strain evidence="2">Rmic-2018</strain>
        <tissue evidence="2">Larvae</tissue>
    </source>
</reference>
<accession>A0A9J6EB95</accession>
<dbReference type="AlphaFoldDB" id="A0A9J6EB95"/>
<protein>
    <submittedName>
        <fullName evidence="2">Uncharacterized protein</fullName>
    </submittedName>
</protein>
<evidence type="ECO:0000256" key="1">
    <source>
        <dbReference type="SAM" id="MobiDB-lite"/>
    </source>
</evidence>
<dbReference type="Proteomes" id="UP000821866">
    <property type="component" value="Chromosome 3"/>
</dbReference>
<keyword evidence="3" id="KW-1185">Reference proteome</keyword>
<evidence type="ECO:0000313" key="3">
    <source>
        <dbReference type="Proteomes" id="UP000821866"/>
    </source>
</evidence>
<dbReference type="Gene3D" id="3.40.50.1110">
    <property type="entry name" value="SGNH hydrolase"/>
    <property type="match status" value="1"/>
</dbReference>
<reference evidence="2" key="1">
    <citation type="journal article" date="2020" name="Cell">
        <title>Large-Scale Comparative Analyses of Tick Genomes Elucidate Their Genetic Diversity and Vector Capacities.</title>
        <authorList>
            <consortium name="Tick Genome and Microbiome Consortium (TIGMIC)"/>
            <person name="Jia N."/>
            <person name="Wang J."/>
            <person name="Shi W."/>
            <person name="Du L."/>
            <person name="Sun Y."/>
            <person name="Zhan W."/>
            <person name="Jiang J.F."/>
            <person name="Wang Q."/>
            <person name="Zhang B."/>
            <person name="Ji P."/>
            <person name="Bell-Sakyi L."/>
            <person name="Cui X.M."/>
            <person name="Yuan T.T."/>
            <person name="Jiang B.G."/>
            <person name="Yang W.F."/>
            <person name="Lam T.T."/>
            <person name="Chang Q.C."/>
            <person name="Ding S.J."/>
            <person name="Wang X.J."/>
            <person name="Zhu J.G."/>
            <person name="Ruan X.D."/>
            <person name="Zhao L."/>
            <person name="Wei J.T."/>
            <person name="Ye R.Z."/>
            <person name="Que T.C."/>
            <person name="Du C.H."/>
            <person name="Zhou Y.H."/>
            <person name="Cheng J.X."/>
            <person name="Dai P.F."/>
            <person name="Guo W.B."/>
            <person name="Han X.H."/>
            <person name="Huang E.J."/>
            <person name="Li L.F."/>
            <person name="Wei W."/>
            <person name="Gao Y.C."/>
            <person name="Liu J.Z."/>
            <person name="Shao H.Z."/>
            <person name="Wang X."/>
            <person name="Wang C.C."/>
            <person name="Yang T.C."/>
            <person name="Huo Q.B."/>
            <person name="Li W."/>
            <person name="Chen H.Y."/>
            <person name="Chen S.E."/>
            <person name="Zhou L.G."/>
            <person name="Ni X.B."/>
            <person name="Tian J.H."/>
            <person name="Sheng Y."/>
            <person name="Liu T."/>
            <person name="Pan Y.S."/>
            <person name="Xia L.Y."/>
            <person name="Li J."/>
            <person name="Zhao F."/>
            <person name="Cao W.C."/>
        </authorList>
    </citation>
    <scope>NUCLEOTIDE SEQUENCE</scope>
    <source>
        <strain evidence="2">Rmic-2018</strain>
    </source>
</reference>